<proteinExistence type="predicted"/>
<evidence type="ECO:0000313" key="1">
    <source>
        <dbReference type="EMBL" id="GAA1733762.1"/>
    </source>
</evidence>
<dbReference type="SUPFAM" id="SSF55298">
    <property type="entry name" value="YjgF-like"/>
    <property type="match status" value="1"/>
</dbReference>
<dbReference type="CDD" id="cd02198">
    <property type="entry name" value="YjgH_like"/>
    <property type="match status" value="1"/>
</dbReference>
<gene>
    <name evidence="1" type="ORF">GCM10009710_13080</name>
</gene>
<dbReference type="PANTHER" id="PTHR11803:SF44">
    <property type="entry name" value="RUTC FAMILY PROTEIN YJGH"/>
    <property type="match status" value="1"/>
</dbReference>
<reference evidence="2" key="1">
    <citation type="journal article" date="2019" name="Int. J. Syst. Evol. Microbiol.">
        <title>The Global Catalogue of Microorganisms (GCM) 10K type strain sequencing project: providing services to taxonomists for standard genome sequencing and annotation.</title>
        <authorList>
            <consortium name="The Broad Institute Genomics Platform"/>
            <consortium name="The Broad Institute Genome Sequencing Center for Infectious Disease"/>
            <person name="Wu L."/>
            <person name="Ma J."/>
        </authorList>
    </citation>
    <scope>NUCLEOTIDE SEQUENCE [LARGE SCALE GENOMIC DNA]</scope>
    <source>
        <strain evidence="2">JCM 13518</strain>
    </source>
</reference>
<sequence>MTRQQVVPPSMAALVENVAYSPAVRVGDLLLVSGQVGRDRDLRPVVGDLEQHVRAAFDNLRLVVEHAGGSLADVVELTTYHVDIESQLPTFMAVKREYFGDRDTLPAWTAVGISALTTPDYVVEIQATAYLGD</sequence>
<dbReference type="InterPro" id="IPR038743">
    <property type="entry name" value="YjgH-like"/>
</dbReference>
<organism evidence="1 2">
    <name type="scientific">Aeromicrobium alkaliterrae</name>
    <dbReference type="NCBI Taxonomy" id="302168"/>
    <lineage>
        <taxon>Bacteria</taxon>
        <taxon>Bacillati</taxon>
        <taxon>Actinomycetota</taxon>
        <taxon>Actinomycetes</taxon>
        <taxon>Propionibacteriales</taxon>
        <taxon>Nocardioidaceae</taxon>
        <taxon>Aeromicrobium</taxon>
    </lineage>
</organism>
<dbReference type="Pfam" id="PF01042">
    <property type="entry name" value="Ribonuc_L-PSP"/>
    <property type="match status" value="1"/>
</dbReference>
<dbReference type="Proteomes" id="UP001501057">
    <property type="component" value="Unassembled WGS sequence"/>
</dbReference>
<dbReference type="PANTHER" id="PTHR11803">
    <property type="entry name" value="2-IMINOBUTANOATE/2-IMINOPROPANOATE DEAMINASE RIDA"/>
    <property type="match status" value="1"/>
</dbReference>
<dbReference type="InterPro" id="IPR035959">
    <property type="entry name" value="RutC-like_sf"/>
</dbReference>
<dbReference type="Gene3D" id="3.30.1330.40">
    <property type="entry name" value="RutC-like"/>
    <property type="match status" value="1"/>
</dbReference>
<accession>A0ABP4VSN7</accession>
<dbReference type="EMBL" id="BAAAME010000002">
    <property type="protein sequence ID" value="GAA1733762.1"/>
    <property type="molecule type" value="Genomic_DNA"/>
</dbReference>
<name>A0ABP4VSN7_9ACTN</name>
<comment type="caution">
    <text evidence="1">The sequence shown here is derived from an EMBL/GenBank/DDBJ whole genome shotgun (WGS) entry which is preliminary data.</text>
</comment>
<evidence type="ECO:0000313" key="2">
    <source>
        <dbReference type="Proteomes" id="UP001501057"/>
    </source>
</evidence>
<dbReference type="RefSeq" id="WP_344198990.1">
    <property type="nucleotide sequence ID" value="NZ_BAAAME010000002.1"/>
</dbReference>
<protein>
    <submittedName>
        <fullName evidence="1">RidA family protein</fullName>
    </submittedName>
</protein>
<dbReference type="InterPro" id="IPR006175">
    <property type="entry name" value="YjgF/YER057c/UK114"/>
</dbReference>
<keyword evidence="2" id="KW-1185">Reference proteome</keyword>